<gene>
    <name evidence="2" type="ORF">LTSEMON_6405</name>
</gene>
<keyword evidence="1" id="KW-0472">Membrane</keyword>
<reference evidence="2 3" key="1">
    <citation type="journal article" date="2011" name="BMC Genomics">
        <title>Genome sequencing reveals diversification of virulence factor content and possible host adaptation in distinct subpopulations of Salmonella enterica.</title>
        <authorList>
            <person name="den Bakker H.C."/>
            <person name="Moreno Switt A.I."/>
            <person name="Govoni G."/>
            <person name="Cummings C.A."/>
            <person name="Ranieri M.L."/>
            <person name="Degoricija L."/>
            <person name="Hoelzer K."/>
            <person name="Rodriguez-Rivera L.D."/>
            <person name="Brown S."/>
            <person name="Bolchacova E."/>
            <person name="Furtado M.R."/>
            <person name="Wiedmann M."/>
        </authorList>
    </citation>
    <scope>NUCLEOTIDE SEQUENCE [LARGE SCALE GENOMIC DNA]</scope>
    <source>
        <strain evidence="2 3">S5-403</strain>
    </source>
</reference>
<comment type="caution">
    <text evidence="2">The sequence shown here is derived from an EMBL/GenBank/DDBJ whole genome shotgun (WGS) entry which is preliminary data.</text>
</comment>
<protein>
    <submittedName>
        <fullName evidence="2">Uncharacterized protein</fullName>
    </submittedName>
</protein>
<feature type="transmembrane region" description="Helical" evidence="1">
    <location>
        <begin position="6"/>
        <end position="27"/>
    </location>
</feature>
<proteinExistence type="predicted"/>
<dbReference type="Proteomes" id="UP000003221">
    <property type="component" value="Unassembled WGS sequence"/>
</dbReference>
<dbReference type="EMBL" id="AFCS01001421">
    <property type="protein sequence ID" value="EHC71419.1"/>
    <property type="molecule type" value="Genomic_DNA"/>
</dbReference>
<sequence>MTTRSYSGLMLIAAHIFLVGLPIAFIARRRDRFKRRTSG</sequence>
<accession>G5QCH2</accession>
<dbReference type="AlphaFoldDB" id="G5QCH2"/>
<organism evidence="2 3">
    <name type="scientific">Salmonella enterica subsp. enterica serovar Montevideo str. S5-403</name>
    <dbReference type="NCBI Taxonomy" id="913242"/>
    <lineage>
        <taxon>Bacteria</taxon>
        <taxon>Pseudomonadati</taxon>
        <taxon>Pseudomonadota</taxon>
        <taxon>Gammaproteobacteria</taxon>
        <taxon>Enterobacterales</taxon>
        <taxon>Enterobacteriaceae</taxon>
        <taxon>Salmonella</taxon>
    </lineage>
</organism>
<evidence type="ECO:0000313" key="2">
    <source>
        <dbReference type="EMBL" id="EHC71419.1"/>
    </source>
</evidence>
<evidence type="ECO:0000256" key="1">
    <source>
        <dbReference type="SAM" id="Phobius"/>
    </source>
</evidence>
<name>G5QCH2_SALMO</name>
<feature type="non-terminal residue" evidence="2">
    <location>
        <position position="39"/>
    </location>
</feature>
<evidence type="ECO:0000313" key="3">
    <source>
        <dbReference type="Proteomes" id="UP000003221"/>
    </source>
</evidence>
<keyword evidence="1" id="KW-0812">Transmembrane</keyword>
<keyword evidence="1" id="KW-1133">Transmembrane helix</keyword>